<feature type="domain" description="GGDEF" evidence="5">
    <location>
        <begin position="246"/>
        <end position="375"/>
    </location>
</feature>
<dbReference type="CDD" id="cd01949">
    <property type="entry name" value="GGDEF"/>
    <property type="match status" value="1"/>
</dbReference>
<dbReference type="NCBIfam" id="TIGR00254">
    <property type="entry name" value="GGDEF"/>
    <property type="match status" value="1"/>
</dbReference>
<dbReference type="InterPro" id="IPR029787">
    <property type="entry name" value="Nucleotide_cyclase"/>
</dbReference>
<dbReference type="EMBL" id="CP008884">
    <property type="protein sequence ID" value="AIF48273.1"/>
    <property type="molecule type" value="Genomic_DNA"/>
</dbReference>
<reference evidence="6 7" key="1">
    <citation type="submission" date="2014-07" db="EMBL/GenBank/DDBJ databases">
        <title>Complete Genome Sequence of Dyella japonica Strain A8 Isolated from Malaysian Tropical Soil.</title>
        <authorList>
            <person name="Hui R.K.H."/>
            <person name="Chen J.-W."/>
            <person name="Chan K.-G."/>
            <person name="Leung F.C.C."/>
        </authorList>
    </citation>
    <scope>NUCLEOTIDE SEQUENCE [LARGE SCALE GENOMIC DNA]</scope>
    <source>
        <strain evidence="6 7">A8</strain>
    </source>
</reference>
<dbReference type="HOGENOM" id="CLU_000445_11_1_6"/>
<dbReference type="Pfam" id="PF00990">
    <property type="entry name" value="GGDEF"/>
    <property type="match status" value="1"/>
</dbReference>
<dbReference type="PANTHER" id="PTHR45138:SF9">
    <property type="entry name" value="DIGUANYLATE CYCLASE DGCM-RELATED"/>
    <property type="match status" value="1"/>
</dbReference>
<evidence type="ECO:0000256" key="1">
    <source>
        <dbReference type="ARBA" id="ARBA00001946"/>
    </source>
</evidence>
<name>A0A075K7Y3_9GAMM</name>
<dbReference type="PROSITE" id="PS50887">
    <property type="entry name" value="GGDEF"/>
    <property type="match status" value="1"/>
</dbReference>
<evidence type="ECO:0000256" key="4">
    <source>
        <dbReference type="SAM" id="Phobius"/>
    </source>
</evidence>
<gene>
    <name evidence="6" type="ORF">HY57_13975</name>
</gene>
<dbReference type="RefSeq" id="WP_019467453.1">
    <property type="nucleotide sequence ID" value="NZ_ALOY01000184.1"/>
</dbReference>
<feature type="transmembrane region" description="Helical" evidence="4">
    <location>
        <begin position="182"/>
        <end position="206"/>
    </location>
</feature>
<dbReference type="AlphaFoldDB" id="A0A075K7Y3"/>
<dbReference type="InterPro" id="IPR000160">
    <property type="entry name" value="GGDEF_dom"/>
</dbReference>
<dbReference type="STRING" id="1217721.HY57_13975"/>
<protein>
    <recommendedName>
        <fullName evidence="2">diguanylate cyclase</fullName>
        <ecNumber evidence="2">2.7.7.65</ecNumber>
    </recommendedName>
</protein>
<evidence type="ECO:0000313" key="6">
    <source>
        <dbReference type="EMBL" id="AIF48273.1"/>
    </source>
</evidence>
<dbReference type="InterPro" id="IPR043128">
    <property type="entry name" value="Rev_trsase/Diguanyl_cyclase"/>
</dbReference>
<feature type="transmembrane region" description="Helical" evidence="4">
    <location>
        <begin position="94"/>
        <end position="111"/>
    </location>
</feature>
<dbReference type="Proteomes" id="UP000027987">
    <property type="component" value="Chromosome"/>
</dbReference>
<dbReference type="FunFam" id="3.30.70.270:FF:000001">
    <property type="entry name" value="Diguanylate cyclase domain protein"/>
    <property type="match status" value="1"/>
</dbReference>
<keyword evidence="4" id="KW-0472">Membrane</keyword>
<dbReference type="EC" id="2.7.7.65" evidence="2"/>
<keyword evidence="4" id="KW-0812">Transmembrane</keyword>
<comment type="catalytic activity">
    <reaction evidence="3">
        <text>2 GTP = 3',3'-c-di-GMP + 2 diphosphate</text>
        <dbReference type="Rhea" id="RHEA:24898"/>
        <dbReference type="ChEBI" id="CHEBI:33019"/>
        <dbReference type="ChEBI" id="CHEBI:37565"/>
        <dbReference type="ChEBI" id="CHEBI:58805"/>
        <dbReference type="EC" id="2.7.7.65"/>
    </reaction>
</comment>
<evidence type="ECO:0000313" key="7">
    <source>
        <dbReference type="Proteomes" id="UP000027987"/>
    </source>
</evidence>
<evidence type="ECO:0000256" key="3">
    <source>
        <dbReference type="ARBA" id="ARBA00034247"/>
    </source>
</evidence>
<dbReference type="PATRIC" id="fig|1217721.7.peg.2880"/>
<keyword evidence="4" id="KW-1133">Transmembrane helix</keyword>
<dbReference type="InterPro" id="IPR050469">
    <property type="entry name" value="Diguanylate_Cyclase"/>
</dbReference>
<comment type="cofactor">
    <cofactor evidence="1">
        <name>Mg(2+)</name>
        <dbReference type="ChEBI" id="CHEBI:18420"/>
    </cofactor>
</comment>
<feature type="transmembrane region" description="Helical" evidence="4">
    <location>
        <begin position="64"/>
        <end position="82"/>
    </location>
</feature>
<feature type="transmembrane region" description="Helical" evidence="4">
    <location>
        <begin position="37"/>
        <end position="58"/>
    </location>
</feature>
<feature type="transmembrane region" description="Helical" evidence="4">
    <location>
        <begin position="123"/>
        <end position="141"/>
    </location>
</feature>
<proteinExistence type="predicted"/>
<keyword evidence="7" id="KW-1185">Reference proteome</keyword>
<dbReference type="KEGG" id="dja:HY57_13975"/>
<dbReference type="PANTHER" id="PTHR45138">
    <property type="entry name" value="REGULATORY COMPONENTS OF SENSORY TRANSDUCTION SYSTEM"/>
    <property type="match status" value="1"/>
</dbReference>
<evidence type="ECO:0000259" key="5">
    <source>
        <dbReference type="PROSITE" id="PS50887"/>
    </source>
</evidence>
<evidence type="ECO:0000256" key="2">
    <source>
        <dbReference type="ARBA" id="ARBA00012528"/>
    </source>
</evidence>
<sequence>MLSSLITSGSIVVISLMFGLALLVAWRRFGLERHAALWAGSFLAAAVGHGLRTAGQIWPGQVELFATLACHASVASFALLAWGFRRRASRSSRGVMAGWLVFTVWILWEWIDHSQTWRATSRLLTATGDAYMVGWIVATLWHKRGTGALARWIMIFYGLYAMSVGVAAELARPGGIISDKAFILVLSIGTPTGMIGTGVMTLLIVASDLAKGLQQQARTDALTGLLNRRGVEDAIRALLGTARKAEPLTVVVVDLDYFKAINDRLGHAAGDDVLLRFAQHLKTSLRAHDVVARIGGEEFVLLLPQTPRADAMALVERLRCSVPEAFAHDTNLERVSASFGVTQVRRGETFDAALARADEALYRSKHEGRDRATHA</sequence>
<dbReference type="Gene3D" id="3.30.70.270">
    <property type="match status" value="1"/>
</dbReference>
<dbReference type="SUPFAM" id="SSF55073">
    <property type="entry name" value="Nucleotide cyclase"/>
    <property type="match status" value="1"/>
</dbReference>
<dbReference type="GO" id="GO:0052621">
    <property type="term" value="F:diguanylate cyclase activity"/>
    <property type="evidence" value="ECO:0007669"/>
    <property type="project" value="UniProtKB-EC"/>
</dbReference>
<dbReference type="SMART" id="SM00267">
    <property type="entry name" value="GGDEF"/>
    <property type="match status" value="1"/>
</dbReference>
<feature type="transmembrane region" description="Helical" evidence="4">
    <location>
        <begin position="6"/>
        <end position="25"/>
    </location>
</feature>
<organism evidence="6 7">
    <name type="scientific">Dyella japonica A8</name>
    <dbReference type="NCBI Taxonomy" id="1217721"/>
    <lineage>
        <taxon>Bacteria</taxon>
        <taxon>Pseudomonadati</taxon>
        <taxon>Pseudomonadota</taxon>
        <taxon>Gammaproteobacteria</taxon>
        <taxon>Lysobacterales</taxon>
        <taxon>Rhodanobacteraceae</taxon>
        <taxon>Dyella</taxon>
    </lineage>
</organism>
<accession>A0A075K7Y3</accession>
<dbReference type="OrthoDB" id="9803824at2"/>
<feature type="transmembrane region" description="Helical" evidence="4">
    <location>
        <begin position="148"/>
        <end position="170"/>
    </location>
</feature>